<dbReference type="Pfam" id="PF04464">
    <property type="entry name" value="Glyphos_transf"/>
    <property type="match status" value="1"/>
</dbReference>
<dbReference type="AlphaFoldDB" id="A0A415MBG1"/>
<reference evidence="1 2" key="1">
    <citation type="submission" date="2018-08" db="EMBL/GenBank/DDBJ databases">
        <title>A genome reference for cultivated species of the human gut microbiota.</title>
        <authorList>
            <person name="Zou Y."/>
            <person name="Xue W."/>
            <person name="Luo G."/>
        </authorList>
    </citation>
    <scope>NUCLEOTIDE SEQUENCE [LARGE SCALE GENOMIC DNA]</scope>
    <source>
        <strain evidence="1 2">AF36-7BH</strain>
    </source>
</reference>
<evidence type="ECO:0000313" key="2">
    <source>
        <dbReference type="Proteomes" id="UP000285201"/>
    </source>
</evidence>
<dbReference type="GO" id="GO:0047355">
    <property type="term" value="F:CDP-glycerol glycerophosphotransferase activity"/>
    <property type="evidence" value="ECO:0007669"/>
    <property type="project" value="InterPro"/>
</dbReference>
<sequence length="357" mass="42177">MEKYKECETEIKSDTNTDVEFYLVDAFEIFHFEPFYIELRKKNINAVFIAEPWETNTSGKWFDYDSAIKILDEKGYVYHKFVNVNCKCAITTQQKDILKKYTNAKKIQLIYGIGFLKKVQFQLKDFLKDPFDYYFVNGGYYKDKFLKLGGSIYNIIDVSYPKHRDFFKRGYEKQKLIKELGIHTDKPILLYYPTWDEYSSIKEFADRIGELRNDFFVVTKPHHCTFRLKSKKNDLKKLYDVSDMVLDGNYDFAKTTILADLAICDSKSASSTEIPFLNPDIKMVMILVNTIREDYDYPLDNIYCVVEEPHNLIDNVKKVMINDKWKNNRNEIIKYTYSGDVEEGLNRGLRIILDSIK</sequence>
<name>A0A415MBG1_9FIRM</name>
<organism evidence="1 2">
    <name type="scientific">Lachnospira eligens</name>
    <dbReference type="NCBI Taxonomy" id="39485"/>
    <lineage>
        <taxon>Bacteria</taxon>
        <taxon>Bacillati</taxon>
        <taxon>Bacillota</taxon>
        <taxon>Clostridia</taxon>
        <taxon>Lachnospirales</taxon>
        <taxon>Lachnospiraceae</taxon>
        <taxon>Lachnospira</taxon>
    </lineage>
</organism>
<dbReference type="Gene3D" id="3.40.50.12580">
    <property type="match status" value="1"/>
</dbReference>
<gene>
    <name evidence="1" type="ORF">DW007_07455</name>
</gene>
<proteinExistence type="predicted"/>
<dbReference type="GO" id="GO:0016020">
    <property type="term" value="C:membrane"/>
    <property type="evidence" value="ECO:0007669"/>
    <property type="project" value="InterPro"/>
</dbReference>
<dbReference type="EMBL" id="QROY01000005">
    <property type="protein sequence ID" value="RHL68641.1"/>
    <property type="molecule type" value="Genomic_DNA"/>
</dbReference>
<dbReference type="InterPro" id="IPR043148">
    <property type="entry name" value="TagF_C"/>
</dbReference>
<dbReference type="SUPFAM" id="SSF53756">
    <property type="entry name" value="UDP-Glycosyltransferase/glycogen phosphorylase"/>
    <property type="match status" value="1"/>
</dbReference>
<evidence type="ECO:0008006" key="3">
    <source>
        <dbReference type="Google" id="ProtNLM"/>
    </source>
</evidence>
<dbReference type="RefSeq" id="WP_118265276.1">
    <property type="nucleotide sequence ID" value="NZ_DAWEPM010000024.1"/>
</dbReference>
<dbReference type="Proteomes" id="UP000285201">
    <property type="component" value="Unassembled WGS sequence"/>
</dbReference>
<protein>
    <recommendedName>
        <fullName evidence="3">CDP-Glycerol:Poly(Glycerophosphate) glycerophosphotransferase</fullName>
    </recommendedName>
</protein>
<accession>A0A415MBG1</accession>
<dbReference type="InterPro" id="IPR007554">
    <property type="entry name" value="Glycerophosphate_synth"/>
</dbReference>
<evidence type="ECO:0000313" key="1">
    <source>
        <dbReference type="EMBL" id="RHL68641.1"/>
    </source>
</evidence>
<comment type="caution">
    <text evidence="1">The sequence shown here is derived from an EMBL/GenBank/DDBJ whole genome shotgun (WGS) entry which is preliminary data.</text>
</comment>